<dbReference type="OrthoDB" id="10358391at2759"/>
<accession>A0A8K0PEZ1</accession>
<comment type="caution">
    <text evidence="2">The sequence shown here is derived from an EMBL/GenBank/DDBJ whole genome shotgun (WGS) entry which is preliminary data.</text>
</comment>
<evidence type="ECO:0000256" key="1">
    <source>
        <dbReference type="SAM" id="MobiDB-lite"/>
    </source>
</evidence>
<dbReference type="EMBL" id="JAESVG020000002">
    <property type="protein sequence ID" value="KAG8629715.1"/>
    <property type="molecule type" value="Genomic_DNA"/>
</dbReference>
<keyword evidence="3" id="KW-1185">Reference proteome</keyword>
<feature type="compositionally biased region" description="Low complexity" evidence="1">
    <location>
        <begin position="37"/>
        <end position="53"/>
    </location>
</feature>
<reference evidence="2" key="1">
    <citation type="submission" date="2021-07" db="EMBL/GenBank/DDBJ databases">
        <title>Elsinoe batatas strain:CRI-CJ2 Genome sequencing and assembly.</title>
        <authorList>
            <person name="Huang L."/>
        </authorList>
    </citation>
    <scope>NUCLEOTIDE SEQUENCE</scope>
    <source>
        <strain evidence="2">CRI-CJ2</strain>
    </source>
</reference>
<organism evidence="2 3">
    <name type="scientific">Elsinoe batatas</name>
    <dbReference type="NCBI Taxonomy" id="2601811"/>
    <lineage>
        <taxon>Eukaryota</taxon>
        <taxon>Fungi</taxon>
        <taxon>Dikarya</taxon>
        <taxon>Ascomycota</taxon>
        <taxon>Pezizomycotina</taxon>
        <taxon>Dothideomycetes</taxon>
        <taxon>Dothideomycetidae</taxon>
        <taxon>Myriangiales</taxon>
        <taxon>Elsinoaceae</taxon>
        <taxon>Elsinoe</taxon>
    </lineage>
</organism>
<protein>
    <submittedName>
        <fullName evidence="2">Uncharacterized protein</fullName>
    </submittedName>
</protein>
<name>A0A8K0PEZ1_9PEZI</name>
<feature type="region of interest" description="Disordered" evidence="1">
    <location>
        <begin position="1"/>
        <end position="72"/>
    </location>
</feature>
<gene>
    <name evidence="2" type="ORF">KVT40_001334</name>
</gene>
<evidence type="ECO:0000313" key="2">
    <source>
        <dbReference type="EMBL" id="KAG8629715.1"/>
    </source>
</evidence>
<evidence type="ECO:0000313" key="3">
    <source>
        <dbReference type="Proteomes" id="UP000809789"/>
    </source>
</evidence>
<dbReference type="AlphaFoldDB" id="A0A8K0PEZ1"/>
<proteinExistence type="predicted"/>
<dbReference type="Proteomes" id="UP000809789">
    <property type="component" value="Unassembled WGS sequence"/>
</dbReference>
<sequence length="326" mass="35746">MPTSNHNLSDSEDEIDKLARKPATVSGGHRQSAARHAPPAVTAAPPGTVVGAPQQRPDAVPAPATTRQPRREVTPVARILPDGWDVDSFITKLEEKARSVGEADPFYEIVAAGRGLVVATASQVVGRDRRTGEAIVVTRKGLGYRLEKTARASAARAVGCAWEAREEAVRWGAGDWEAREETKWVQGCELIRDDGRGHREALERGIWDFEEGVDEELTEWKRSKAVGLEEILDEGKFDEEAVGRAAAVLGWTDCRLGMREDETAWSVSFTMRAWGGLLEKGLVEGLLLNSEPGPLREAEARPKQRQAVGRSAELALRELLDDVYRL</sequence>